<dbReference type="PANTHER" id="PTHR43857:SF1">
    <property type="entry name" value="YJGH FAMILY PROTEIN"/>
    <property type="match status" value="1"/>
</dbReference>
<dbReference type="CDD" id="cd00448">
    <property type="entry name" value="YjgF_YER057c_UK114_family"/>
    <property type="match status" value="1"/>
</dbReference>
<dbReference type="InterPro" id="IPR035959">
    <property type="entry name" value="RutC-like_sf"/>
</dbReference>
<dbReference type="Proteomes" id="UP000252706">
    <property type="component" value="Unassembled WGS sequence"/>
</dbReference>
<organism evidence="1 2">
    <name type="scientific">Phaeobacter gallaeciensis</name>
    <dbReference type="NCBI Taxonomy" id="60890"/>
    <lineage>
        <taxon>Bacteria</taxon>
        <taxon>Pseudomonadati</taxon>
        <taxon>Pseudomonadota</taxon>
        <taxon>Alphaproteobacteria</taxon>
        <taxon>Rhodobacterales</taxon>
        <taxon>Roseobacteraceae</taxon>
        <taxon>Phaeobacter</taxon>
    </lineage>
</organism>
<proteinExistence type="predicted"/>
<evidence type="ECO:0000313" key="2">
    <source>
        <dbReference type="Proteomes" id="UP000252706"/>
    </source>
</evidence>
<dbReference type="EMBL" id="QOCE01000018">
    <property type="protein sequence ID" value="RBW57676.1"/>
    <property type="molecule type" value="Genomic_DNA"/>
</dbReference>
<accession>A0A366X1J5</accession>
<sequence length="151" mass="16605">MERTAVNPWEWSIKLGYNQAEVINGATRQVICAGQTAVDENGAPQHPADMRAQISLALDNLEAVLKRAGMDLSNVVKLGVYATDVDDALKNFDLMGMRFGPHQVAPPMTLLGVTRLAIPGLLFEIEATQWLKENHSGHLVLKPKWPLRPAL</sequence>
<dbReference type="SUPFAM" id="SSF55298">
    <property type="entry name" value="YjgF-like"/>
    <property type="match status" value="1"/>
</dbReference>
<gene>
    <name evidence="1" type="ORF">DS909_07735</name>
</gene>
<dbReference type="RefSeq" id="WP_113822891.1">
    <property type="nucleotide sequence ID" value="NZ_QOCE01000018.1"/>
</dbReference>
<dbReference type="AlphaFoldDB" id="A0A366X1J5"/>
<dbReference type="Pfam" id="PF01042">
    <property type="entry name" value="Ribonuc_L-PSP"/>
    <property type="match status" value="1"/>
</dbReference>
<dbReference type="OrthoDB" id="9809792at2"/>
<protein>
    <submittedName>
        <fullName evidence="1">RidA family protein</fullName>
    </submittedName>
</protein>
<dbReference type="Gene3D" id="3.30.1330.40">
    <property type="entry name" value="RutC-like"/>
    <property type="match status" value="1"/>
</dbReference>
<evidence type="ECO:0000313" key="1">
    <source>
        <dbReference type="EMBL" id="RBW57676.1"/>
    </source>
</evidence>
<comment type="caution">
    <text evidence="1">The sequence shown here is derived from an EMBL/GenBank/DDBJ whole genome shotgun (WGS) entry which is preliminary data.</text>
</comment>
<name>A0A366X1J5_9RHOB</name>
<dbReference type="PANTHER" id="PTHR43857">
    <property type="entry name" value="BLR7761 PROTEIN"/>
    <property type="match status" value="1"/>
</dbReference>
<reference evidence="1 2" key="1">
    <citation type="submission" date="2018-07" db="EMBL/GenBank/DDBJ databases">
        <title>Modular assembly of carbohydrate-degrading microbial communities in the ocean.</title>
        <authorList>
            <person name="Enke T.N."/>
            <person name="Datta M.S."/>
            <person name="Schwartzman J.A."/>
            <person name="Cermak N."/>
            <person name="Schmitz D.A."/>
            <person name="Barrere J."/>
            <person name="Cordero O.X."/>
        </authorList>
    </citation>
    <scope>NUCLEOTIDE SEQUENCE [LARGE SCALE GENOMIC DNA]</scope>
    <source>
        <strain evidence="1 2">C3M10</strain>
    </source>
</reference>
<dbReference type="InterPro" id="IPR006175">
    <property type="entry name" value="YjgF/YER057c/UK114"/>
</dbReference>